<name>A0ABQ8SS68_PERAM</name>
<dbReference type="PANTHER" id="PTHR47027:SF20">
    <property type="entry name" value="REVERSE TRANSCRIPTASE-LIKE PROTEIN WITH RNA-DIRECTED DNA POLYMERASE DOMAIN"/>
    <property type="match status" value="1"/>
</dbReference>
<evidence type="ECO:0000313" key="2">
    <source>
        <dbReference type="Proteomes" id="UP001148838"/>
    </source>
</evidence>
<dbReference type="PANTHER" id="PTHR47027">
    <property type="entry name" value="REVERSE TRANSCRIPTASE DOMAIN-CONTAINING PROTEIN"/>
    <property type="match status" value="1"/>
</dbReference>
<dbReference type="Proteomes" id="UP001148838">
    <property type="component" value="Unassembled WGS sequence"/>
</dbReference>
<keyword evidence="2" id="KW-1185">Reference proteome</keyword>
<protein>
    <submittedName>
        <fullName evidence="1">Uncharacterized protein</fullName>
    </submittedName>
</protein>
<sequence>MDVYSYGWMDTLMDGWMNGWMDGYTYGWIDGYTYGWIDGYTYGWMDILMDGWMDSHMDGYRCYNLSLFEELDISQKINKYTRAMGIINSVMKPSLVQKHTRIRLYNTLARPMLSYGSEAWTLRKADKSRITACEMRFMRRTTGYAKWDLKRNCEILKELKTQPVLDYIVQYQPNWKHHLERMSNSRLPKAIYDYVSHGQRSVGRPAKRWRENFITGERTKEETSEVLCVECSIVWGAETWTLRRSEEKRIEAFEMWIWRRMESVKWTGIIRKEAVLERVDEERIMLKLIRKRKRNWLGDNAGEMNPGSSTDSYPAFCSYWVEGKLWKKFQPGNLPRPGFEPGPPGFAARRANHYTTDVDLRVPRRHSSRYGLRGVRVPVGKEFSHEILDCIWDRFLPSIVKNLENYSRKLNSAPRNRYNGWGDHRVNDMDPQFWLDDRSPLLKNVDVRPVAGCTTQNYSYSSPDIIRNIKSRRLRWAGHVARMGESRNAYRVLVGRPEGKIPLGRPRRRLEDNIKMDLREVRCDDRDWINLA</sequence>
<proteinExistence type="predicted"/>
<reference evidence="1 2" key="1">
    <citation type="journal article" date="2022" name="Allergy">
        <title>Genome assembly and annotation of Periplaneta americana reveal a comprehensive cockroach allergen profile.</title>
        <authorList>
            <person name="Wang L."/>
            <person name="Xiong Q."/>
            <person name="Saelim N."/>
            <person name="Wang L."/>
            <person name="Nong W."/>
            <person name="Wan A.T."/>
            <person name="Shi M."/>
            <person name="Liu X."/>
            <person name="Cao Q."/>
            <person name="Hui J.H.L."/>
            <person name="Sookrung N."/>
            <person name="Leung T.F."/>
            <person name="Tungtrongchitr A."/>
            <person name="Tsui S.K.W."/>
        </authorList>
    </citation>
    <scope>NUCLEOTIDE SEQUENCE [LARGE SCALE GENOMIC DNA]</scope>
    <source>
        <strain evidence="1">PWHHKU_190912</strain>
    </source>
</reference>
<accession>A0ABQ8SS68</accession>
<comment type="caution">
    <text evidence="1">The sequence shown here is derived from an EMBL/GenBank/DDBJ whole genome shotgun (WGS) entry which is preliminary data.</text>
</comment>
<organism evidence="1 2">
    <name type="scientific">Periplaneta americana</name>
    <name type="common">American cockroach</name>
    <name type="synonym">Blatta americana</name>
    <dbReference type="NCBI Taxonomy" id="6978"/>
    <lineage>
        <taxon>Eukaryota</taxon>
        <taxon>Metazoa</taxon>
        <taxon>Ecdysozoa</taxon>
        <taxon>Arthropoda</taxon>
        <taxon>Hexapoda</taxon>
        <taxon>Insecta</taxon>
        <taxon>Pterygota</taxon>
        <taxon>Neoptera</taxon>
        <taxon>Polyneoptera</taxon>
        <taxon>Dictyoptera</taxon>
        <taxon>Blattodea</taxon>
        <taxon>Blattoidea</taxon>
        <taxon>Blattidae</taxon>
        <taxon>Blattinae</taxon>
        <taxon>Periplaneta</taxon>
    </lineage>
</organism>
<evidence type="ECO:0000313" key="1">
    <source>
        <dbReference type="EMBL" id="KAJ4436758.1"/>
    </source>
</evidence>
<gene>
    <name evidence="1" type="ORF">ANN_16890</name>
</gene>
<dbReference type="EMBL" id="JAJSOF020000021">
    <property type="protein sequence ID" value="KAJ4436758.1"/>
    <property type="molecule type" value="Genomic_DNA"/>
</dbReference>